<keyword evidence="1" id="KW-0175">Coiled coil</keyword>
<dbReference type="Pfam" id="PF05137">
    <property type="entry name" value="PilN"/>
    <property type="match status" value="1"/>
</dbReference>
<dbReference type="PANTHER" id="PTHR40278:SF1">
    <property type="entry name" value="DNA UTILIZATION PROTEIN HOFN"/>
    <property type="match status" value="1"/>
</dbReference>
<feature type="coiled-coil region" evidence="1">
    <location>
        <begin position="53"/>
        <end position="97"/>
    </location>
</feature>
<gene>
    <name evidence="3" type="ORF">ENV30_10160</name>
</gene>
<dbReference type="EMBL" id="DTFV01000143">
    <property type="protein sequence ID" value="HGI31642.1"/>
    <property type="molecule type" value="Genomic_DNA"/>
</dbReference>
<accession>A0A7V3YIC1</accession>
<dbReference type="InterPro" id="IPR007813">
    <property type="entry name" value="PilN"/>
</dbReference>
<dbReference type="PANTHER" id="PTHR40278">
    <property type="entry name" value="DNA UTILIZATION PROTEIN HOFN"/>
    <property type="match status" value="1"/>
</dbReference>
<feature type="transmembrane region" description="Helical" evidence="2">
    <location>
        <begin position="26"/>
        <end position="49"/>
    </location>
</feature>
<proteinExistence type="predicted"/>
<name>A0A7V3YIC1_9BACT</name>
<evidence type="ECO:0000313" key="3">
    <source>
        <dbReference type="EMBL" id="HGI31642.1"/>
    </source>
</evidence>
<keyword evidence="2" id="KW-1133">Transmembrane helix</keyword>
<keyword evidence="2" id="KW-0472">Membrane</keyword>
<keyword evidence="2" id="KW-0812">Transmembrane</keyword>
<evidence type="ECO:0008006" key="4">
    <source>
        <dbReference type="Google" id="ProtNLM"/>
    </source>
</evidence>
<evidence type="ECO:0000256" key="2">
    <source>
        <dbReference type="SAM" id="Phobius"/>
    </source>
</evidence>
<dbReference type="AlphaFoldDB" id="A0A7V3YIC1"/>
<organism evidence="3">
    <name type="scientific">Candidatus Caldatribacterium californiense</name>
    <dbReference type="NCBI Taxonomy" id="1454726"/>
    <lineage>
        <taxon>Bacteria</taxon>
        <taxon>Pseudomonadati</taxon>
        <taxon>Atribacterota</taxon>
        <taxon>Atribacteria</taxon>
        <taxon>Atribacterales</taxon>
        <taxon>Candidatus Caldatribacteriaceae</taxon>
        <taxon>Candidatus Caldatribacterium</taxon>
    </lineage>
</organism>
<reference evidence="3" key="1">
    <citation type="journal article" date="2020" name="mSystems">
        <title>Genome- and Community-Level Interaction Insights into Carbon Utilization and Element Cycling Functions of Hydrothermarchaeota in Hydrothermal Sediment.</title>
        <authorList>
            <person name="Zhou Z."/>
            <person name="Liu Y."/>
            <person name="Xu W."/>
            <person name="Pan J."/>
            <person name="Luo Z.H."/>
            <person name="Li M."/>
        </authorList>
    </citation>
    <scope>NUCLEOTIDE SEQUENCE [LARGE SCALE GENOMIC DNA]</scope>
    <source>
        <strain evidence="3">SpSt-747</strain>
    </source>
</reference>
<dbReference type="InterPro" id="IPR052534">
    <property type="entry name" value="Extracell_DNA_Util/SecSys_Comp"/>
</dbReference>
<comment type="caution">
    <text evidence="3">The sequence shown here is derived from an EMBL/GenBank/DDBJ whole genome shotgun (WGS) entry which is preliminary data.</text>
</comment>
<evidence type="ECO:0000256" key="1">
    <source>
        <dbReference type="SAM" id="Coils"/>
    </source>
</evidence>
<sequence>MEVKVPYRVTLNLLPRKYIARRTPNWARLFFIAVLLSFSALYLFSYGVFSLRVQSLEREVKTLELQAVRLREEVERLKKVQDEVTKIEQRVRLLKSLIAREKDWLRFFTILGEYMPQDLALFELRCSPERVECRGRAATVASIADFIGSLLRYRDFFSSVDFTSLTLGQDNLYEFGLTMELKSP</sequence>
<protein>
    <recommendedName>
        <fullName evidence="4">Fimbrial assembly protein</fullName>
    </recommendedName>
</protein>